<evidence type="ECO:0000313" key="2">
    <source>
        <dbReference type="EMBL" id="CAB4864768.1"/>
    </source>
</evidence>
<dbReference type="InterPro" id="IPR000073">
    <property type="entry name" value="AB_hydrolase_1"/>
</dbReference>
<gene>
    <name evidence="2" type="ORF">UFOPK3317_00600</name>
</gene>
<dbReference type="PRINTS" id="PR00412">
    <property type="entry name" value="EPOXHYDRLASE"/>
</dbReference>
<name>A0A6J7D6M8_9ZZZZ</name>
<dbReference type="AlphaFoldDB" id="A0A6J7D6M8"/>
<proteinExistence type="predicted"/>
<dbReference type="SUPFAM" id="SSF53474">
    <property type="entry name" value="alpha/beta-Hydrolases"/>
    <property type="match status" value="1"/>
</dbReference>
<dbReference type="InterPro" id="IPR029058">
    <property type="entry name" value="AB_hydrolase_fold"/>
</dbReference>
<dbReference type="EMBL" id="CAFBLK010000083">
    <property type="protein sequence ID" value="CAB4864768.1"/>
    <property type="molecule type" value="Genomic_DNA"/>
</dbReference>
<dbReference type="PANTHER" id="PTHR43194:SF2">
    <property type="entry name" value="PEROXISOMAL MEMBRANE PROTEIN LPX1"/>
    <property type="match status" value="1"/>
</dbReference>
<dbReference type="InterPro" id="IPR050228">
    <property type="entry name" value="Carboxylesterase_BioH"/>
</dbReference>
<feature type="domain" description="AB hydrolase-1" evidence="1">
    <location>
        <begin position="32"/>
        <end position="293"/>
    </location>
</feature>
<accession>A0A6J7D6M8</accession>
<dbReference type="Pfam" id="PF12697">
    <property type="entry name" value="Abhydrolase_6"/>
    <property type="match status" value="1"/>
</dbReference>
<dbReference type="GO" id="GO:0003824">
    <property type="term" value="F:catalytic activity"/>
    <property type="evidence" value="ECO:0007669"/>
    <property type="project" value="InterPro"/>
</dbReference>
<dbReference type="PANTHER" id="PTHR43194">
    <property type="entry name" value="HYDROLASE ALPHA/BETA FOLD FAMILY"/>
    <property type="match status" value="1"/>
</dbReference>
<protein>
    <submittedName>
        <fullName evidence="2">Unannotated protein</fullName>
    </submittedName>
</protein>
<sequence length="304" mass="32264">MSNPTPISHPLIRSGEPTLAVHDWGGTGAPTLLCHPTGFHGLVWAPVAAILVEAGRRVFSLDFRGHGDSEETPGGIYHWEGFADDVLAVAHHLKIAGDPSLLAVGHSKGAAAILLAEEHEPGAFARIFCYEPIVFEGSELGLDSVAFSDSTRAIDPLDNPMSRGAMRRRRIWDSRDQAFDAYASKPPLSSLHPDALRAYVDHGLRDVPGGGVELKCHPDHEASVYAMGVMNGLWPLLPGIKAPTVIACGESSDTITPAYAAAIVRRMPNAELLTMPGLGHFGPMEDPGALAAAILRFAGRPAAD</sequence>
<evidence type="ECO:0000259" key="1">
    <source>
        <dbReference type="Pfam" id="PF12697"/>
    </source>
</evidence>
<organism evidence="2">
    <name type="scientific">freshwater metagenome</name>
    <dbReference type="NCBI Taxonomy" id="449393"/>
    <lineage>
        <taxon>unclassified sequences</taxon>
        <taxon>metagenomes</taxon>
        <taxon>ecological metagenomes</taxon>
    </lineage>
</organism>
<dbReference type="Gene3D" id="3.40.50.1820">
    <property type="entry name" value="alpha/beta hydrolase"/>
    <property type="match status" value="1"/>
</dbReference>
<reference evidence="2" key="1">
    <citation type="submission" date="2020-05" db="EMBL/GenBank/DDBJ databases">
        <authorList>
            <person name="Chiriac C."/>
            <person name="Salcher M."/>
            <person name="Ghai R."/>
            <person name="Kavagutti S V."/>
        </authorList>
    </citation>
    <scope>NUCLEOTIDE SEQUENCE</scope>
</reference>
<dbReference type="InterPro" id="IPR000639">
    <property type="entry name" value="Epox_hydrolase-like"/>
</dbReference>